<dbReference type="AlphaFoldDB" id="A0A6M2EEZ3"/>
<protein>
    <submittedName>
        <fullName evidence="2">Uncharacterized protein</fullName>
    </submittedName>
</protein>
<dbReference type="PANTHER" id="PTHR35116:SF2">
    <property type="entry name" value="ATP-DEPENDENT HELICASE FAMILY PROTEIN-RELATED"/>
    <property type="match status" value="1"/>
</dbReference>
<accession>A0A6M2EEZ3</accession>
<sequence>MGNDAKASRKAKAEESKNNDVKGRSIASRSSTGLCTPSDKSGLRRSVREASSKKNVTPSPSSTRKSERLEKQTPTAPPATRKSERLVEKQILSSPLRRSERGKNQSSSSSSGSKKSGKKSSSSVMKKKQKKEKSVKQLETKDVGNDKKHVIKAVLVETKRMDARAYKALFKRQPKKANLEGRCEEMKNKNADGNDCRDGASENVNGGSECSQRKVEELIDRCVLRDSEKNLEGNSIASEPVKEVLENNGGPKSPLKSQKLTFLEKDHQFKEGDSREDLKSDDSVLLSAQRTFPEQVNDVAQMEQEQLPAELVDLTVNRTPRVDTEVESGYKEMPFKRKRSIEDLNSDATTMVSNKVADAAPYENGRTDSVAKCATSSKRQRIEGELKPMSLQDLQNHASRTSILKSLLYILSSMATQIHVSSASLVESSCVVMDKVVKEVTIFLV</sequence>
<feature type="compositionally biased region" description="Polar residues" evidence="1">
    <location>
        <begin position="27"/>
        <end position="39"/>
    </location>
</feature>
<feature type="compositionally biased region" description="Basic and acidic residues" evidence="1">
    <location>
        <begin position="132"/>
        <end position="145"/>
    </location>
</feature>
<feature type="compositionally biased region" description="Low complexity" evidence="1">
    <location>
        <begin position="105"/>
        <end position="124"/>
    </location>
</feature>
<dbReference type="InterPro" id="IPR039322">
    <property type="entry name" value="MOM1"/>
</dbReference>
<feature type="compositionally biased region" description="Basic and acidic residues" evidence="1">
    <location>
        <begin position="11"/>
        <end position="23"/>
    </location>
</feature>
<reference evidence="2" key="1">
    <citation type="submission" date="2020-03" db="EMBL/GenBank/DDBJ databases">
        <authorList>
            <person name="Zhang R."/>
        </authorList>
    </citation>
    <scope>NUCLEOTIDE SEQUENCE</scope>
</reference>
<name>A0A6M2EEZ3_9ROSI</name>
<proteinExistence type="predicted"/>
<evidence type="ECO:0000313" key="2">
    <source>
        <dbReference type="EMBL" id="NUU83772.1"/>
    </source>
</evidence>
<dbReference type="GO" id="GO:0031507">
    <property type="term" value="P:heterochromatin formation"/>
    <property type="evidence" value="ECO:0007669"/>
    <property type="project" value="InterPro"/>
</dbReference>
<organism evidence="2">
    <name type="scientific">Populus davidiana</name>
    <dbReference type="NCBI Taxonomy" id="266767"/>
    <lineage>
        <taxon>Eukaryota</taxon>
        <taxon>Viridiplantae</taxon>
        <taxon>Streptophyta</taxon>
        <taxon>Embryophyta</taxon>
        <taxon>Tracheophyta</taxon>
        <taxon>Spermatophyta</taxon>
        <taxon>Magnoliopsida</taxon>
        <taxon>eudicotyledons</taxon>
        <taxon>Gunneridae</taxon>
        <taxon>Pentapetalae</taxon>
        <taxon>rosids</taxon>
        <taxon>fabids</taxon>
        <taxon>Malpighiales</taxon>
        <taxon>Salicaceae</taxon>
        <taxon>Saliceae</taxon>
        <taxon>Populus</taxon>
    </lineage>
</organism>
<feature type="region of interest" description="Disordered" evidence="1">
    <location>
        <begin position="1"/>
        <end position="145"/>
    </location>
</feature>
<feature type="compositionally biased region" description="Polar residues" evidence="1">
    <location>
        <begin position="53"/>
        <end position="63"/>
    </location>
</feature>
<dbReference type="PANTHER" id="PTHR35116">
    <property type="entry name" value="HELICASE PROTEIN MOM1"/>
    <property type="match status" value="1"/>
</dbReference>
<evidence type="ECO:0000256" key="1">
    <source>
        <dbReference type="SAM" id="MobiDB-lite"/>
    </source>
</evidence>
<dbReference type="EMBL" id="GILB01003439">
    <property type="protein sequence ID" value="NUU83772.1"/>
    <property type="molecule type" value="Transcribed_RNA"/>
</dbReference>